<dbReference type="EMBL" id="JACOQI010000001">
    <property type="protein sequence ID" value="MBC5768888.1"/>
    <property type="molecule type" value="Genomic_DNA"/>
</dbReference>
<proteinExistence type="predicted"/>
<keyword evidence="7" id="KW-1185">Reference proteome</keyword>
<dbReference type="RefSeq" id="WP_187013291.1">
    <property type="nucleotide sequence ID" value="NZ_JACOQI010000001.1"/>
</dbReference>
<dbReference type="PANTHER" id="PTHR30249">
    <property type="entry name" value="PUTATIVE SEROTONIN TRANSPORTER"/>
    <property type="match status" value="1"/>
</dbReference>
<dbReference type="Proteomes" id="UP000620327">
    <property type="component" value="Unassembled WGS sequence"/>
</dbReference>
<dbReference type="InterPro" id="IPR007300">
    <property type="entry name" value="CidB/LrgB"/>
</dbReference>
<gene>
    <name evidence="6" type="ORF">H8Z83_00800</name>
</gene>
<dbReference type="GO" id="GO:0016020">
    <property type="term" value="C:membrane"/>
    <property type="evidence" value="ECO:0007669"/>
    <property type="project" value="UniProtKB-SubCell"/>
</dbReference>
<accession>A0A923MEJ3</accession>
<dbReference type="AlphaFoldDB" id="A0A923MEJ3"/>
<comment type="subcellular location">
    <subcellularLocation>
        <location evidence="1">Membrane</location>
        <topology evidence="1">Multi-pass membrane protein</topology>
    </subcellularLocation>
</comment>
<feature type="transmembrane region" description="Helical" evidence="5">
    <location>
        <begin position="206"/>
        <end position="226"/>
    </location>
</feature>
<feature type="transmembrane region" description="Helical" evidence="5">
    <location>
        <begin position="6"/>
        <end position="24"/>
    </location>
</feature>
<evidence type="ECO:0000256" key="5">
    <source>
        <dbReference type="SAM" id="Phobius"/>
    </source>
</evidence>
<feature type="transmembrane region" description="Helical" evidence="5">
    <location>
        <begin position="94"/>
        <end position="118"/>
    </location>
</feature>
<sequence>MIDTLTSTPFFGLGVTLLCWYLAVRFQKRTGLLICNPVLVASLLVIGIMLLFHIPLDNYNAGGSIIKLLLAPATAVLALNIYQQRAILKRHFWPVVLGCFVGSLVSMLLVQVLCRLFQAEASLLNSLLPKSVTTAIAVSIAESSGGLPALTAASVIITGIEGAMLAPLFAKVFHVTDPVVEGVAIGACSHAVGTSKALEIGPLQGAMSSIALCVCGIITSILAMFFTA</sequence>
<name>A0A923MEJ3_9FIRM</name>
<feature type="transmembrane region" description="Helical" evidence="5">
    <location>
        <begin position="64"/>
        <end position="82"/>
    </location>
</feature>
<keyword evidence="4 5" id="KW-0472">Membrane</keyword>
<evidence type="ECO:0000256" key="1">
    <source>
        <dbReference type="ARBA" id="ARBA00004141"/>
    </source>
</evidence>
<evidence type="ECO:0000256" key="4">
    <source>
        <dbReference type="ARBA" id="ARBA00023136"/>
    </source>
</evidence>
<dbReference type="Pfam" id="PF04172">
    <property type="entry name" value="LrgB"/>
    <property type="match status" value="1"/>
</dbReference>
<comment type="caution">
    <text evidence="6">The sequence shown here is derived from an EMBL/GenBank/DDBJ whole genome shotgun (WGS) entry which is preliminary data.</text>
</comment>
<evidence type="ECO:0000313" key="7">
    <source>
        <dbReference type="Proteomes" id="UP000620327"/>
    </source>
</evidence>
<feature type="transmembrane region" description="Helical" evidence="5">
    <location>
        <begin position="31"/>
        <end position="52"/>
    </location>
</feature>
<evidence type="ECO:0000313" key="6">
    <source>
        <dbReference type="EMBL" id="MBC5768888.1"/>
    </source>
</evidence>
<protein>
    <submittedName>
        <fullName evidence="6">LrgB family protein</fullName>
    </submittedName>
</protein>
<reference evidence="6" key="1">
    <citation type="submission" date="2020-08" db="EMBL/GenBank/DDBJ databases">
        <title>Genome public.</title>
        <authorList>
            <person name="Liu C."/>
            <person name="Sun Q."/>
        </authorList>
    </citation>
    <scope>NUCLEOTIDE SEQUENCE</scope>
    <source>
        <strain evidence="6">BX15</strain>
    </source>
</reference>
<keyword evidence="2 5" id="KW-0812">Transmembrane</keyword>
<keyword evidence="3 5" id="KW-1133">Transmembrane helix</keyword>
<evidence type="ECO:0000256" key="2">
    <source>
        <dbReference type="ARBA" id="ARBA00022692"/>
    </source>
</evidence>
<organism evidence="6 7">
    <name type="scientific">Dysosmobacter segnis</name>
    <dbReference type="NCBI Taxonomy" id="2763042"/>
    <lineage>
        <taxon>Bacteria</taxon>
        <taxon>Bacillati</taxon>
        <taxon>Bacillota</taxon>
        <taxon>Clostridia</taxon>
        <taxon>Eubacteriales</taxon>
        <taxon>Oscillospiraceae</taxon>
        <taxon>Dysosmobacter</taxon>
    </lineage>
</organism>
<evidence type="ECO:0000256" key="3">
    <source>
        <dbReference type="ARBA" id="ARBA00022989"/>
    </source>
</evidence>
<dbReference type="PANTHER" id="PTHR30249:SF0">
    <property type="entry name" value="PLASTIDAL GLYCOLATE_GLYCERATE TRANSLOCATOR 1, CHLOROPLASTIC"/>
    <property type="match status" value="1"/>
</dbReference>